<organism evidence="3 4">
    <name type="scientific">Actinoalloteichus caeruleus DSM 43889</name>
    <dbReference type="NCBI Taxonomy" id="1120930"/>
    <lineage>
        <taxon>Bacteria</taxon>
        <taxon>Bacillati</taxon>
        <taxon>Actinomycetota</taxon>
        <taxon>Actinomycetes</taxon>
        <taxon>Pseudonocardiales</taxon>
        <taxon>Pseudonocardiaceae</taxon>
        <taxon>Actinoalloteichus</taxon>
        <taxon>Actinoalloteichus cyanogriseus</taxon>
    </lineage>
</organism>
<protein>
    <submittedName>
        <fullName evidence="3">CAAX protease self-immunity</fullName>
    </submittedName>
</protein>
<reference evidence="3 4" key="1">
    <citation type="submission" date="2013-07" db="EMBL/GenBank/DDBJ databases">
        <authorList>
            <consortium name="DOE Joint Genome Institute"/>
            <person name="Reeve W."/>
            <person name="Huntemann M."/>
            <person name="Han J."/>
            <person name="Chen A."/>
            <person name="Kyrpides N."/>
            <person name="Mavromatis K."/>
            <person name="Markowitz V."/>
            <person name="Palaniappan K."/>
            <person name="Ivanova N."/>
            <person name="Schaumberg A."/>
            <person name="Pati A."/>
            <person name="Liolios K."/>
            <person name="Nordberg H.P."/>
            <person name="Cantor M.N."/>
            <person name="Hua S.X."/>
            <person name="Woyke T."/>
        </authorList>
    </citation>
    <scope>NUCLEOTIDE SEQUENCE [LARGE SCALE GENOMIC DNA]</scope>
    <source>
        <strain evidence="3 4">DSM 43889</strain>
    </source>
</reference>
<name>A0ABT1JFA6_ACTCY</name>
<evidence type="ECO:0000256" key="1">
    <source>
        <dbReference type="SAM" id="Phobius"/>
    </source>
</evidence>
<sequence length="144" mass="15095">MDPGRGGALGALVVQYAVGGMGPSAEPTAEAFVNSAVMPGLWEEFLFRGILFSLVLQALPARRRIAGISATWAMLITSLLFALGHGLVVDPVDGLTVQLGYVLSTLVAGIFFVWVRERTGSLLPAIVLHNLINLAGLLVVGLQG</sequence>
<keyword evidence="1" id="KW-0812">Transmembrane</keyword>
<dbReference type="Proteomes" id="UP000791080">
    <property type="component" value="Unassembled WGS sequence"/>
</dbReference>
<keyword evidence="1" id="KW-0472">Membrane</keyword>
<keyword evidence="3" id="KW-0378">Hydrolase</keyword>
<feature type="transmembrane region" description="Helical" evidence="1">
    <location>
        <begin position="122"/>
        <end position="142"/>
    </location>
</feature>
<evidence type="ECO:0000313" key="4">
    <source>
        <dbReference type="Proteomes" id="UP000791080"/>
    </source>
</evidence>
<gene>
    <name evidence="3" type="ORF">G443_001447</name>
</gene>
<dbReference type="Pfam" id="PF02517">
    <property type="entry name" value="Rce1-like"/>
    <property type="match status" value="1"/>
</dbReference>
<feature type="transmembrane region" description="Helical" evidence="1">
    <location>
        <begin position="95"/>
        <end position="115"/>
    </location>
</feature>
<feature type="domain" description="CAAX prenyl protease 2/Lysostaphin resistance protein A-like" evidence="2">
    <location>
        <begin position="32"/>
        <end position="134"/>
    </location>
</feature>
<proteinExistence type="predicted"/>
<dbReference type="EMBL" id="AUBJ02000001">
    <property type="protein sequence ID" value="MCP2331177.1"/>
    <property type="molecule type" value="Genomic_DNA"/>
</dbReference>
<evidence type="ECO:0000259" key="2">
    <source>
        <dbReference type="Pfam" id="PF02517"/>
    </source>
</evidence>
<dbReference type="PANTHER" id="PTHR36435">
    <property type="entry name" value="SLR1288 PROTEIN"/>
    <property type="match status" value="1"/>
</dbReference>
<reference evidence="3 4" key="2">
    <citation type="submission" date="2022-06" db="EMBL/GenBank/DDBJ databases">
        <title>Genomic Encyclopedia of Type Strains, Phase I: the one thousand microbial genomes (KMG-I) project.</title>
        <authorList>
            <person name="Kyrpides N."/>
        </authorList>
    </citation>
    <scope>NUCLEOTIDE SEQUENCE [LARGE SCALE GENOMIC DNA]</scope>
    <source>
        <strain evidence="3 4">DSM 43889</strain>
    </source>
</reference>
<evidence type="ECO:0000313" key="3">
    <source>
        <dbReference type="EMBL" id="MCP2331177.1"/>
    </source>
</evidence>
<dbReference type="RefSeq" id="WP_253860169.1">
    <property type="nucleotide sequence ID" value="NZ_AUBJ02000001.1"/>
</dbReference>
<comment type="caution">
    <text evidence="3">The sequence shown here is derived from an EMBL/GenBank/DDBJ whole genome shotgun (WGS) entry which is preliminary data.</text>
</comment>
<dbReference type="InterPro" id="IPR052710">
    <property type="entry name" value="CAAX_protease"/>
</dbReference>
<keyword evidence="3" id="KW-0645">Protease</keyword>
<keyword evidence="1" id="KW-1133">Transmembrane helix</keyword>
<keyword evidence="4" id="KW-1185">Reference proteome</keyword>
<dbReference type="GO" id="GO:0008233">
    <property type="term" value="F:peptidase activity"/>
    <property type="evidence" value="ECO:0007669"/>
    <property type="project" value="UniProtKB-KW"/>
</dbReference>
<dbReference type="InterPro" id="IPR003675">
    <property type="entry name" value="Rce1/LyrA-like_dom"/>
</dbReference>
<accession>A0ABT1JFA6</accession>
<feature type="transmembrane region" description="Helical" evidence="1">
    <location>
        <begin position="68"/>
        <end position="89"/>
    </location>
</feature>
<dbReference type="GO" id="GO:0006508">
    <property type="term" value="P:proteolysis"/>
    <property type="evidence" value="ECO:0007669"/>
    <property type="project" value="UniProtKB-KW"/>
</dbReference>
<dbReference type="PANTHER" id="PTHR36435:SF1">
    <property type="entry name" value="CAAX AMINO TERMINAL PROTEASE FAMILY PROTEIN"/>
    <property type="match status" value="1"/>
</dbReference>